<evidence type="ECO:0000313" key="3">
    <source>
        <dbReference type="Proteomes" id="UP000248349"/>
    </source>
</evidence>
<feature type="transmembrane region" description="Helical" evidence="1">
    <location>
        <begin position="50"/>
        <end position="69"/>
    </location>
</feature>
<dbReference type="OrthoDB" id="5215911at2759"/>
<organism evidence="2 3">
    <name type="scientific">Aspergillus saccharolyticus JOP 1030-1</name>
    <dbReference type="NCBI Taxonomy" id="1450539"/>
    <lineage>
        <taxon>Eukaryota</taxon>
        <taxon>Fungi</taxon>
        <taxon>Dikarya</taxon>
        <taxon>Ascomycota</taxon>
        <taxon>Pezizomycotina</taxon>
        <taxon>Eurotiomycetes</taxon>
        <taxon>Eurotiomycetidae</taxon>
        <taxon>Eurotiales</taxon>
        <taxon>Aspergillaceae</taxon>
        <taxon>Aspergillus</taxon>
        <taxon>Aspergillus subgen. Circumdati</taxon>
    </lineage>
</organism>
<keyword evidence="3" id="KW-1185">Reference proteome</keyword>
<evidence type="ECO:0000313" key="2">
    <source>
        <dbReference type="EMBL" id="PYH49114.1"/>
    </source>
</evidence>
<reference evidence="2 3" key="1">
    <citation type="submission" date="2016-12" db="EMBL/GenBank/DDBJ databases">
        <title>The genomes of Aspergillus section Nigri reveals drivers in fungal speciation.</title>
        <authorList>
            <consortium name="DOE Joint Genome Institute"/>
            <person name="Vesth T.C."/>
            <person name="Nybo J."/>
            <person name="Theobald S."/>
            <person name="Brandl J."/>
            <person name="Frisvad J.C."/>
            <person name="Nielsen K.F."/>
            <person name="Lyhne E.K."/>
            <person name="Kogle M.E."/>
            <person name="Kuo A."/>
            <person name="Riley R."/>
            <person name="Clum A."/>
            <person name="Nolan M."/>
            <person name="Lipzen A."/>
            <person name="Salamov A."/>
            <person name="Henrissat B."/>
            <person name="Wiebenga A."/>
            <person name="De Vries R.P."/>
            <person name="Grigoriev I.V."/>
            <person name="Mortensen U.H."/>
            <person name="Andersen M.R."/>
            <person name="Baker S.E."/>
        </authorList>
    </citation>
    <scope>NUCLEOTIDE SEQUENCE [LARGE SCALE GENOMIC DNA]</scope>
    <source>
        <strain evidence="2 3">JOP 1030-1</strain>
    </source>
</reference>
<keyword evidence="1" id="KW-0472">Membrane</keyword>
<dbReference type="Proteomes" id="UP000248349">
    <property type="component" value="Unassembled WGS sequence"/>
</dbReference>
<dbReference type="AlphaFoldDB" id="A0A318ZRA0"/>
<protein>
    <recommendedName>
        <fullName evidence="4">MFS general substrate transporter</fullName>
    </recommendedName>
</protein>
<dbReference type="GeneID" id="37078384"/>
<evidence type="ECO:0008006" key="4">
    <source>
        <dbReference type="Google" id="ProtNLM"/>
    </source>
</evidence>
<proteinExistence type="predicted"/>
<gene>
    <name evidence="2" type="ORF">BP01DRAFT_379498</name>
</gene>
<dbReference type="EMBL" id="KZ821220">
    <property type="protein sequence ID" value="PYH49114.1"/>
    <property type="molecule type" value="Genomic_DNA"/>
</dbReference>
<keyword evidence="1" id="KW-1133">Transmembrane helix</keyword>
<accession>A0A318ZRA0</accession>
<name>A0A318ZRA0_9EURO</name>
<feature type="transmembrane region" description="Helical" evidence="1">
    <location>
        <begin position="105"/>
        <end position="125"/>
    </location>
</feature>
<sequence length="143" mass="16190">MDALSQKELDHAENEVNYSIPQKVYWQKLAPWSNSLLSFGQVVKHCYRPFLIMFSIPALFTIAIEYGVVTASDSVVALTVVRDVISTIIVFALQPWVDRVGLNRFYVTLGLITMAIMIGNLLFIYSGKTFRVKPAGRYRHFAA</sequence>
<evidence type="ECO:0000256" key="1">
    <source>
        <dbReference type="SAM" id="Phobius"/>
    </source>
</evidence>
<dbReference type="RefSeq" id="XP_025435096.1">
    <property type="nucleotide sequence ID" value="XM_025577155.1"/>
</dbReference>
<dbReference type="STRING" id="1450539.A0A318ZRA0"/>
<keyword evidence="1" id="KW-0812">Transmembrane</keyword>